<evidence type="ECO:0000313" key="2">
    <source>
        <dbReference type="Proteomes" id="UP000825123"/>
    </source>
</evidence>
<dbReference type="KEGG" id="csty:KN1_21750"/>
<reference evidence="1 2" key="1">
    <citation type="submission" date="2021-04" db="EMBL/GenBank/DDBJ databases">
        <title>Complete genome sequence of Stygiolobus sp. KN-1.</title>
        <authorList>
            <person name="Nakamura K."/>
            <person name="Sakai H."/>
            <person name="Kurosawa N."/>
        </authorList>
    </citation>
    <scope>NUCLEOTIDE SEQUENCE [LARGE SCALE GENOMIC DNA]</scope>
    <source>
        <strain evidence="1 2">KN-1</strain>
    </source>
</reference>
<protein>
    <submittedName>
        <fullName evidence="1">Uncharacterized protein</fullName>
    </submittedName>
</protein>
<organism evidence="1 2">
    <name type="scientific">Stygiolobus caldivivus</name>
    <dbReference type="NCBI Taxonomy" id="2824673"/>
    <lineage>
        <taxon>Archaea</taxon>
        <taxon>Thermoproteota</taxon>
        <taxon>Thermoprotei</taxon>
        <taxon>Sulfolobales</taxon>
        <taxon>Sulfolobaceae</taxon>
        <taxon>Stygiolobus</taxon>
    </lineage>
</organism>
<gene>
    <name evidence="1" type="ORF">KN1_21750</name>
</gene>
<proteinExistence type="predicted"/>
<dbReference type="InterPro" id="IPR029063">
    <property type="entry name" value="SAM-dependent_MTases_sf"/>
</dbReference>
<evidence type="ECO:0000313" key="1">
    <source>
        <dbReference type="EMBL" id="BCU70878.1"/>
    </source>
</evidence>
<sequence length="212" mass="23976">MKIAKLLPTSARSLKEINELIIEEIEKNSTLKIRRENVSLSYGKISLISQNTYDLIFCPNLLDGEFSLLSLLSPLIIRDSSFFNSSNTKEPIGFQLRGRSLLIGSPLLQDLITVSGAETIIRTDEEVRAIYPLPFRDEAFDNVVISEVMDYDLVREAFRVTKTGGKGYTIVPFHIDPVDALKTLSIKYRIINAKAIKHFWIIEGVKSQSKRV</sequence>
<dbReference type="Proteomes" id="UP000825123">
    <property type="component" value="Chromosome"/>
</dbReference>
<dbReference type="AlphaFoldDB" id="A0A8D5U7R4"/>
<dbReference type="GeneID" id="66163906"/>
<keyword evidence="2" id="KW-1185">Reference proteome</keyword>
<dbReference type="SUPFAM" id="SSF53335">
    <property type="entry name" value="S-adenosyl-L-methionine-dependent methyltransferases"/>
    <property type="match status" value="1"/>
</dbReference>
<accession>A0A8D5U7R4</accession>
<dbReference type="EMBL" id="AP024597">
    <property type="protein sequence ID" value="BCU70878.1"/>
    <property type="molecule type" value="Genomic_DNA"/>
</dbReference>
<dbReference type="RefSeq" id="WP_221287556.1">
    <property type="nucleotide sequence ID" value="NZ_AP024597.1"/>
</dbReference>
<name>A0A8D5U7R4_9CREN</name>